<proteinExistence type="predicted"/>
<dbReference type="EMBL" id="CM046396">
    <property type="protein sequence ID" value="KAI8537858.1"/>
    <property type="molecule type" value="Genomic_DNA"/>
</dbReference>
<gene>
    <name evidence="1" type="ORF">RHMOL_Rhmol09G0056800</name>
</gene>
<dbReference type="Proteomes" id="UP001062846">
    <property type="component" value="Chromosome 9"/>
</dbReference>
<evidence type="ECO:0000313" key="1">
    <source>
        <dbReference type="EMBL" id="KAI8537858.1"/>
    </source>
</evidence>
<protein>
    <submittedName>
        <fullName evidence="1">Uncharacterized protein</fullName>
    </submittedName>
</protein>
<sequence>MEARIMVEDLLNFTLDVGDEDYHYDENTLKAPSSSTTSNSQDPDDPVSSPPPPSSFSFRNLGRLKILSEFVPDSDFFWGFYGSLGPVTS</sequence>
<accession>A0ACC0MA02</accession>
<name>A0ACC0MA02_RHOML</name>
<keyword evidence="2" id="KW-1185">Reference proteome</keyword>
<reference evidence="1" key="1">
    <citation type="submission" date="2022-02" db="EMBL/GenBank/DDBJ databases">
        <title>Plant Genome Project.</title>
        <authorList>
            <person name="Zhang R.-G."/>
        </authorList>
    </citation>
    <scope>NUCLEOTIDE SEQUENCE</scope>
    <source>
        <strain evidence="1">AT1</strain>
    </source>
</reference>
<comment type="caution">
    <text evidence="1">The sequence shown here is derived from an EMBL/GenBank/DDBJ whole genome shotgun (WGS) entry which is preliminary data.</text>
</comment>
<evidence type="ECO:0000313" key="2">
    <source>
        <dbReference type="Proteomes" id="UP001062846"/>
    </source>
</evidence>
<organism evidence="1 2">
    <name type="scientific">Rhododendron molle</name>
    <name type="common">Chinese azalea</name>
    <name type="synonym">Azalea mollis</name>
    <dbReference type="NCBI Taxonomy" id="49168"/>
    <lineage>
        <taxon>Eukaryota</taxon>
        <taxon>Viridiplantae</taxon>
        <taxon>Streptophyta</taxon>
        <taxon>Embryophyta</taxon>
        <taxon>Tracheophyta</taxon>
        <taxon>Spermatophyta</taxon>
        <taxon>Magnoliopsida</taxon>
        <taxon>eudicotyledons</taxon>
        <taxon>Gunneridae</taxon>
        <taxon>Pentapetalae</taxon>
        <taxon>asterids</taxon>
        <taxon>Ericales</taxon>
        <taxon>Ericaceae</taxon>
        <taxon>Ericoideae</taxon>
        <taxon>Rhodoreae</taxon>
        <taxon>Rhododendron</taxon>
    </lineage>
</organism>